<feature type="region of interest" description="Disordered" evidence="1">
    <location>
        <begin position="57"/>
        <end position="112"/>
    </location>
</feature>
<reference evidence="3" key="1">
    <citation type="journal article" date="2005" name="Nature">
        <title>The map-based sequence of the rice genome.</title>
        <authorList>
            <consortium name="International rice genome sequencing project (IRGSP)"/>
            <person name="Matsumoto T."/>
            <person name="Wu J."/>
            <person name="Kanamori H."/>
            <person name="Katayose Y."/>
            <person name="Fujisawa M."/>
            <person name="Namiki N."/>
            <person name="Mizuno H."/>
            <person name="Yamamoto K."/>
            <person name="Antonio B.A."/>
            <person name="Baba T."/>
            <person name="Sakata K."/>
            <person name="Nagamura Y."/>
            <person name="Aoki H."/>
            <person name="Arikawa K."/>
            <person name="Arita K."/>
            <person name="Bito T."/>
            <person name="Chiden Y."/>
            <person name="Fujitsuka N."/>
            <person name="Fukunaka R."/>
            <person name="Hamada M."/>
            <person name="Harada C."/>
            <person name="Hayashi A."/>
            <person name="Hijishita S."/>
            <person name="Honda M."/>
            <person name="Hosokawa S."/>
            <person name="Ichikawa Y."/>
            <person name="Idonuma A."/>
            <person name="Iijima M."/>
            <person name="Ikeda M."/>
            <person name="Ikeno M."/>
            <person name="Ito K."/>
            <person name="Ito S."/>
            <person name="Ito T."/>
            <person name="Ito Y."/>
            <person name="Ito Y."/>
            <person name="Iwabuchi A."/>
            <person name="Kamiya K."/>
            <person name="Karasawa W."/>
            <person name="Kurita K."/>
            <person name="Katagiri S."/>
            <person name="Kikuta A."/>
            <person name="Kobayashi H."/>
            <person name="Kobayashi N."/>
            <person name="Machita K."/>
            <person name="Maehara T."/>
            <person name="Masukawa M."/>
            <person name="Mizubayashi T."/>
            <person name="Mukai Y."/>
            <person name="Nagasaki H."/>
            <person name="Nagata Y."/>
            <person name="Naito S."/>
            <person name="Nakashima M."/>
            <person name="Nakama Y."/>
            <person name="Nakamichi Y."/>
            <person name="Nakamura M."/>
            <person name="Meguro A."/>
            <person name="Negishi M."/>
            <person name="Ohta I."/>
            <person name="Ohta T."/>
            <person name="Okamoto M."/>
            <person name="Ono N."/>
            <person name="Saji S."/>
            <person name="Sakaguchi M."/>
            <person name="Sakai K."/>
            <person name="Shibata M."/>
            <person name="Shimokawa T."/>
            <person name="Song J."/>
            <person name="Takazaki Y."/>
            <person name="Terasawa K."/>
            <person name="Tsugane M."/>
            <person name="Tsuji K."/>
            <person name="Ueda S."/>
            <person name="Waki K."/>
            <person name="Yamagata H."/>
            <person name="Yamamoto M."/>
            <person name="Yamamoto S."/>
            <person name="Yamane H."/>
            <person name="Yoshiki S."/>
            <person name="Yoshihara R."/>
            <person name="Yukawa K."/>
            <person name="Zhong H."/>
            <person name="Yano M."/>
            <person name="Yuan Q."/>
            <person name="Ouyang S."/>
            <person name="Liu J."/>
            <person name="Jones K.M."/>
            <person name="Gansberger K."/>
            <person name="Moffat K."/>
            <person name="Hill J."/>
            <person name="Bera J."/>
            <person name="Fadrosh D."/>
            <person name="Jin S."/>
            <person name="Johri S."/>
            <person name="Kim M."/>
            <person name="Overton L."/>
            <person name="Reardon M."/>
            <person name="Tsitrin T."/>
            <person name="Vuong H."/>
            <person name="Weaver B."/>
            <person name="Ciecko A."/>
            <person name="Tallon L."/>
            <person name="Jackson J."/>
            <person name="Pai G."/>
            <person name="Aken S.V."/>
            <person name="Utterback T."/>
            <person name="Reidmuller S."/>
            <person name="Feldblyum T."/>
            <person name="Hsiao J."/>
            <person name="Zismann V."/>
            <person name="Iobst S."/>
            <person name="de Vazeille A.R."/>
            <person name="Buell C.R."/>
            <person name="Ying K."/>
            <person name="Li Y."/>
            <person name="Lu T."/>
            <person name="Huang Y."/>
            <person name="Zhao Q."/>
            <person name="Feng Q."/>
            <person name="Zhang L."/>
            <person name="Zhu J."/>
            <person name="Weng Q."/>
            <person name="Mu J."/>
            <person name="Lu Y."/>
            <person name="Fan D."/>
            <person name="Liu Y."/>
            <person name="Guan J."/>
            <person name="Zhang Y."/>
            <person name="Yu S."/>
            <person name="Liu X."/>
            <person name="Zhang Y."/>
            <person name="Hong G."/>
            <person name="Han B."/>
            <person name="Choisne N."/>
            <person name="Demange N."/>
            <person name="Orjeda G."/>
            <person name="Samain S."/>
            <person name="Cattolico L."/>
            <person name="Pelletier E."/>
            <person name="Couloux A."/>
            <person name="Segurens B."/>
            <person name="Wincker P."/>
            <person name="D'Hont A."/>
            <person name="Scarpelli C."/>
            <person name="Weissenbach J."/>
            <person name="Salanoubat M."/>
            <person name="Quetier F."/>
            <person name="Yu Y."/>
            <person name="Kim H.R."/>
            <person name="Rambo T."/>
            <person name="Currie J."/>
            <person name="Collura K."/>
            <person name="Luo M."/>
            <person name="Yang T."/>
            <person name="Ammiraju J.S.S."/>
            <person name="Engler F."/>
            <person name="Soderlund C."/>
            <person name="Wing R.A."/>
            <person name="Palmer L.E."/>
            <person name="de la Bastide M."/>
            <person name="Spiegel L."/>
            <person name="Nascimento L."/>
            <person name="Zutavern T."/>
            <person name="O'Shaughnessy A."/>
            <person name="Dike S."/>
            <person name="Dedhia N."/>
            <person name="Preston R."/>
            <person name="Balija V."/>
            <person name="McCombie W.R."/>
            <person name="Chow T."/>
            <person name="Chen H."/>
            <person name="Chung M."/>
            <person name="Chen C."/>
            <person name="Shaw J."/>
            <person name="Wu H."/>
            <person name="Hsiao K."/>
            <person name="Chao Y."/>
            <person name="Chu M."/>
            <person name="Cheng C."/>
            <person name="Hour A."/>
            <person name="Lee P."/>
            <person name="Lin S."/>
            <person name="Lin Y."/>
            <person name="Liou J."/>
            <person name="Liu S."/>
            <person name="Hsing Y."/>
            <person name="Raghuvanshi S."/>
            <person name="Mohanty A."/>
            <person name="Bharti A.K."/>
            <person name="Gaur A."/>
            <person name="Gupta V."/>
            <person name="Kumar D."/>
            <person name="Ravi V."/>
            <person name="Vij S."/>
            <person name="Kapur A."/>
            <person name="Khurana P."/>
            <person name="Khurana P."/>
            <person name="Khurana J.P."/>
            <person name="Tyagi A.K."/>
            <person name="Gaikwad K."/>
            <person name="Singh A."/>
            <person name="Dalal V."/>
            <person name="Srivastava S."/>
            <person name="Dixit A."/>
            <person name="Pal A.K."/>
            <person name="Ghazi I.A."/>
            <person name="Yadav M."/>
            <person name="Pandit A."/>
            <person name="Bhargava A."/>
            <person name="Sureshbabu K."/>
            <person name="Batra K."/>
            <person name="Sharma T.R."/>
            <person name="Mohapatra T."/>
            <person name="Singh N.K."/>
            <person name="Messing J."/>
            <person name="Nelson A.B."/>
            <person name="Fuks G."/>
            <person name="Kavchok S."/>
            <person name="Keizer G."/>
            <person name="Linton E."/>
            <person name="Llaca V."/>
            <person name="Song R."/>
            <person name="Tanyolac B."/>
            <person name="Young S."/>
            <person name="Ho-Il K."/>
            <person name="Hahn J.H."/>
            <person name="Sangsakoo G."/>
            <person name="Vanavichit A."/>
            <person name="de Mattos Luiz.A.T."/>
            <person name="Zimmer P.D."/>
            <person name="Malone G."/>
            <person name="Dellagostin O."/>
            <person name="de Oliveira A.C."/>
            <person name="Bevan M."/>
            <person name="Bancroft I."/>
            <person name="Minx P."/>
            <person name="Cordum H."/>
            <person name="Wilson R."/>
            <person name="Cheng Z."/>
            <person name="Jin W."/>
            <person name="Jiang J."/>
            <person name="Leong S.A."/>
            <person name="Iwama H."/>
            <person name="Gojobori T."/>
            <person name="Itoh T."/>
            <person name="Niimura Y."/>
            <person name="Fujii Y."/>
            <person name="Habara T."/>
            <person name="Sakai H."/>
            <person name="Sato Y."/>
            <person name="Wilson G."/>
            <person name="Kumar K."/>
            <person name="McCouch S."/>
            <person name="Juretic N."/>
            <person name="Hoen D."/>
            <person name="Wright S."/>
            <person name="Bruskiewich R."/>
            <person name="Bureau T."/>
            <person name="Miyao A."/>
            <person name="Hirochika H."/>
            <person name="Nishikawa T."/>
            <person name="Kadowaki K."/>
            <person name="Sugiura M."/>
            <person name="Burr B."/>
            <person name="Sasaki T."/>
        </authorList>
    </citation>
    <scope>NUCLEOTIDE SEQUENCE [LARGE SCALE GENOMIC DNA]</scope>
    <source>
        <strain evidence="3">cv. Nipponbare</strain>
    </source>
</reference>
<gene>
    <name evidence="2" type="primary">P0017B12.12</name>
</gene>
<feature type="compositionally biased region" description="Basic and acidic residues" evidence="1">
    <location>
        <begin position="74"/>
        <end position="100"/>
    </location>
</feature>
<evidence type="ECO:0000313" key="3">
    <source>
        <dbReference type="Proteomes" id="UP000000763"/>
    </source>
</evidence>
<dbReference type="AlphaFoldDB" id="Q67WN1"/>
<name>Q67WN1_ORYSJ</name>
<dbReference type="Proteomes" id="UP000000763">
    <property type="component" value="Chromosome 6"/>
</dbReference>
<feature type="compositionally biased region" description="Low complexity" evidence="1">
    <location>
        <begin position="59"/>
        <end position="73"/>
    </location>
</feature>
<organism evidence="2 3">
    <name type="scientific">Oryza sativa subsp. japonica</name>
    <name type="common">Rice</name>
    <dbReference type="NCBI Taxonomy" id="39947"/>
    <lineage>
        <taxon>Eukaryota</taxon>
        <taxon>Viridiplantae</taxon>
        <taxon>Streptophyta</taxon>
        <taxon>Embryophyta</taxon>
        <taxon>Tracheophyta</taxon>
        <taxon>Spermatophyta</taxon>
        <taxon>Magnoliopsida</taxon>
        <taxon>Liliopsida</taxon>
        <taxon>Poales</taxon>
        <taxon>Poaceae</taxon>
        <taxon>BOP clade</taxon>
        <taxon>Oryzoideae</taxon>
        <taxon>Oryzeae</taxon>
        <taxon>Oryzinae</taxon>
        <taxon>Oryza</taxon>
        <taxon>Oryza sativa</taxon>
    </lineage>
</organism>
<sequence length="112" mass="11804">MGWTPFAATVNNCQVGVGVATRQRSVCGVGSRQRVGTAREQACDEKAEEWLTLAHEQAGRGAARAPSRRAASAAEERKHAGDKQAEECSRVGGEQAKERQPAAGYASHGGAR</sequence>
<dbReference type="EMBL" id="AP003568">
    <property type="protein sequence ID" value="BAD37435.1"/>
    <property type="molecule type" value="Genomic_DNA"/>
</dbReference>
<reference evidence="3" key="2">
    <citation type="journal article" date="2008" name="Nucleic Acids Res.">
        <title>The rice annotation project database (RAP-DB): 2008 update.</title>
        <authorList>
            <consortium name="The rice annotation project (RAP)"/>
        </authorList>
    </citation>
    <scope>GENOME REANNOTATION</scope>
    <source>
        <strain evidence="3">cv. Nipponbare</strain>
    </source>
</reference>
<accession>Q67WN1</accession>
<evidence type="ECO:0000313" key="2">
    <source>
        <dbReference type="EMBL" id="BAD37435.1"/>
    </source>
</evidence>
<proteinExistence type="predicted"/>
<protein>
    <submittedName>
        <fullName evidence="2">Uncharacterized protein</fullName>
    </submittedName>
</protein>
<evidence type="ECO:0000256" key="1">
    <source>
        <dbReference type="SAM" id="MobiDB-lite"/>
    </source>
</evidence>